<dbReference type="EMBL" id="BLSB01000066">
    <property type="protein sequence ID" value="GFP35216.1"/>
    <property type="molecule type" value="Genomic_DNA"/>
</dbReference>
<dbReference type="InterPro" id="IPR004509">
    <property type="entry name" value="Competence_ComEA_HhH"/>
</dbReference>
<dbReference type="InterPro" id="IPR010994">
    <property type="entry name" value="RuvA_2-like"/>
</dbReference>
<proteinExistence type="predicted"/>
<evidence type="ECO:0000313" key="5">
    <source>
        <dbReference type="EMBL" id="GFP35216.1"/>
    </source>
</evidence>
<dbReference type="SUPFAM" id="SSF142984">
    <property type="entry name" value="Nqo1 middle domain-like"/>
    <property type="match status" value="1"/>
</dbReference>
<feature type="domain" description="Helix-hairpin-helix DNA-binding motif class 1" evidence="3">
    <location>
        <begin position="221"/>
        <end position="240"/>
    </location>
</feature>
<dbReference type="InterPro" id="IPR051675">
    <property type="entry name" value="Endo/Exo/Phosphatase_dom_1"/>
</dbReference>
<dbReference type="GO" id="GO:0015628">
    <property type="term" value="P:protein secretion by the type II secretion system"/>
    <property type="evidence" value="ECO:0007669"/>
    <property type="project" value="TreeGrafter"/>
</dbReference>
<dbReference type="RefSeq" id="WP_176229853.1">
    <property type="nucleotide sequence ID" value="NZ_BLRY01000036.1"/>
</dbReference>
<dbReference type="Proteomes" id="UP000591948">
    <property type="component" value="Unassembled WGS sequence"/>
</dbReference>
<protein>
    <submittedName>
        <fullName evidence="4">Competence protein ComEA</fullName>
    </submittedName>
</protein>
<dbReference type="GO" id="GO:0003677">
    <property type="term" value="F:DNA binding"/>
    <property type="evidence" value="ECO:0007669"/>
    <property type="project" value="InterPro"/>
</dbReference>
<dbReference type="Gene3D" id="1.10.150.310">
    <property type="entry name" value="Tex RuvX-like domain-like"/>
    <property type="match status" value="1"/>
</dbReference>
<organism evidence="4 7">
    <name type="scientific">Candidatus Hakubella thermalkaliphila</name>
    <dbReference type="NCBI Taxonomy" id="2754717"/>
    <lineage>
        <taxon>Bacteria</taxon>
        <taxon>Bacillati</taxon>
        <taxon>Actinomycetota</taxon>
        <taxon>Actinomycetota incertae sedis</taxon>
        <taxon>Candidatus Hakubellales</taxon>
        <taxon>Candidatus Hakubellaceae</taxon>
        <taxon>Candidatus Hakubella</taxon>
    </lineage>
</organism>
<dbReference type="NCBIfam" id="TIGR00426">
    <property type="entry name" value="competence protein ComEA helix-hairpin-helix repeat region"/>
    <property type="match status" value="1"/>
</dbReference>
<evidence type="ECO:0000313" key="7">
    <source>
        <dbReference type="Proteomes" id="UP000591948"/>
    </source>
</evidence>
<comment type="caution">
    <text evidence="4">The sequence shown here is derived from an EMBL/GenBank/DDBJ whole genome shotgun (WGS) entry which is preliminary data.</text>
</comment>
<dbReference type="EMBL" id="BLRY01000036">
    <property type="protein sequence ID" value="GFP27444.1"/>
    <property type="molecule type" value="Genomic_DNA"/>
</dbReference>
<dbReference type="Pfam" id="PF10531">
    <property type="entry name" value="SLBB"/>
    <property type="match status" value="1"/>
</dbReference>
<reference evidence="6 7" key="1">
    <citation type="journal article" date="2020" name="Front. Microbiol.">
        <title>Single-cell genomics of novel Actinobacteria with the Wood-Ljungdahl pathway discovered in a serpentinizing system.</title>
        <authorList>
            <person name="Merino N."/>
            <person name="Kawai M."/>
            <person name="Boyd E.S."/>
            <person name="Colman D.R."/>
            <person name="McGlynn S.E."/>
            <person name="Nealson K.H."/>
            <person name="Kurokawa K."/>
            <person name="Hongoh Y."/>
        </authorList>
    </citation>
    <scope>NUCLEOTIDE SEQUENCE [LARGE SCALE GENOMIC DNA]</scope>
    <source>
        <strain evidence="4 7">S33</strain>
        <strain evidence="5 6">S43</strain>
    </source>
</reference>
<keyword evidence="7" id="KW-1185">Reference proteome</keyword>
<dbReference type="SUPFAM" id="SSF47781">
    <property type="entry name" value="RuvA domain 2-like"/>
    <property type="match status" value="1"/>
</dbReference>
<dbReference type="InterPro" id="IPR019554">
    <property type="entry name" value="Soluble_ligand-bd"/>
</dbReference>
<dbReference type="PANTHER" id="PTHR21180:SF32">
    <property type="entry name" value="ENDONUCLEASE_EXONUCLEASE_PHOSPHATASE FAMILY DOMAIN-CONTAINING PROTEIN 1"/>
    <property type="match status" value="1"/>
</dbReference>
<dbReference type="Proteomes" id="UP000576480">
    <property type="component" value="Unassembled WGS sequence"/>
</dbReference>
<dbReference type="AlphaFoldDB" id="A0A6V8P728"/>
<gene>
    <name evidence="4" type="ORF">HKBW3S33_00857</name>
    <name evidence="5" type="ORF">HKBW3S43_01008</name>
</gene>
<keyword evidence="2" id="KW-0472">Membrane</keyword>
<dbReference type="Pfam" id="PF12836">
    <property type="entry name" value="HHH_3"/>
    <property type="match status" value="1"/>
</dbReference>
<keyword evidence="2" id="KW-0812">Transmembrane</keyword>
<dbReference type="GO" id="GO:0015627">
    <property type="term" value="C:type II protein secretion system complex"/>
    <property type="evidence" value="ECO:0007669"/>
    <property type="project" value="TreeGrafter"/>
</dbReference>
<dbReference type="SMART" id="SM00278">
    <property type="entry name" value="HhH1"/>
    <property type="match status" value="2"/>
</dbReference>
<keyword evidence="2" id="KW-1133">Transmembrane helix</keyword>
<evidence type="ECO:0000256" key="2">
    <source>
        <dbReference type="SAM" id="Phobius"/>
    </source>
</evidence>
<evidence type="ECO:0000256" key="1">
    <source>
        <dbReference type="SAM" id="MobiDB-lite"/>
    </source>
</evidence>
<dbReference type="GO" id="GO:0006281">
    <property type="term" value="P:DNA repair"/>
    <property type="evidence" value="ECO:0007669"/>
    <property type="project" value="InterPro"/>
</dbReference>
<feature type="transmembrane region" description="Helical" evidence="2">
    <location>
        <begin position="21"/>
        <end position="40"/>
    </location>
</feature>
<evidence type="ECO:0000259" key="3">
    <source>
        <dbReference type="SMART" id="SM00278"/>
    </source>
</evidence>
<feature type="domain" description="Helix-hairpin-helix DNA-binding motif class 1" evidence="3">
    <location>
        <begin position="191"/>
        <end position="210"/>
    </location>
</feature>
<dbReference type="InterPro" id="IPR003583">
    <property type="entry name" value="Hlx-hairpin-Hlx_DNA-bd_motif"/>
</dbReference>
<name>A0A6V8P728_9ACTN</name>
<dbReference type="Gene3D" id="3.10.560.10">
    <property type="entry name" value="Outer membrane lipoprotein wza domain like"/>
    <property type="match status" value="1"/>
</dbReference>
<sequence>MPRLRELLSLIRDFSAAQWQLVVLALLALILTMTGIYFLHNSRSRQIYSMEIGGEVASQETEMNDKGGPREKGEEGGATDLVETQESQEGQEEQDGGTVPVVVHVSGAIQHPGVYELREGMRVIDAIEMAGGGTEKSDIHQLNLAETLYDGQKIYVPAKGEEIGYVGSGSGGESSSGSATRKINLNTASIEELEELPGIGPTLATRIVEYREKHGPFRKVEQLMNVSGIGIKKFESLKDKVRI</sequence>
<accession>A0A6V8P728</accession>
<feature type="compositionally biased region" description="Basic and acidic residues" evidence="1">
    <location>
        <begin position="63"/>
        <end position="75"/>
    </location>
</feature>
<feature type="region of interest" description="Disordered" evidence="1">
    <location>
        <begin position="58"/>
        <end position="78"/>
    </location>
</feature>
<evidence type="ECO:0000313" key="6">
    <source>
        <dbReference type="Proteomes" id="UP000576480"/>
    </source>
</evidence>
<evidence type="ECO:0000313" key="4">
    <source>
        <dbReference type="EMBL" id="GFP27444.1"/>
    </source>
</evidence>
<dbReference type="PANTHER" id="PTHR21180">
    <property type="entry name" value="ENDONUCLEASE/EXONUCLEASE/PHOSPHATASE FAMILY DOMAIN-CONTAINING PROTEIN 1"/>
    <property type="match status" value="1"/>
</dbReference>